<dbReference type="EMBL" id="JAEQMY010000141">
    <property type="protein sequence ID" value="MBL0408043.1"/>
    <property type="molecule type" value="Genomic_DNA"/>
</dbReference>
<evidence type="ECO:0008006" key="3">
    <source>
        <dbReference type="Google" id="ProtNLM"/>
    </source>
</evidence>
<evidence type="ECO:0000313" key="2">
    <source>
        <dbReference type="Proteomes" id="UP000605848"/>
    </source>
</evidence>
<name>A0A937CZC0_9HYPH</name>
<sequence>MDTHSPSPNYKHRFYPGILTVRRFASWMARAIEWRNRFTRRQALERLEHLNDRALRDIGLWREPGSRADEWWMNPPP</sequence>
<reference evidence="1" key="1">
    <citation type="submission" date="2021-01" db="EMBL/GenBank/DDBJ databases">
        <title>Microvirga sp.</title>
        <authorList>
            <person name="Kim M.K."/>
        </authorList>
    </citation>
    <scope>NUCLEOTIDE SEQUENCE</scope>
    <source>
        <strain evidence="1">5420S-16</strain>
    </source>
</reference>
<dbReference type="Proteomes" id="UP000605848">
    <property type="component" value="Unassembled WGS sequence"/>
</dbReference>
<comment type="caution">
    <text evidence="1">The sequence shown here is derived from an EMBL/GenBank/DDBJ whole genome shotgun (WGS) entry which is preliminary data.</text>
</comment>
<protein>
    <recommendedName>
        <fullName evidence="3">DUF1127 domain-containing protein</fullName>
    </recommendedName>
</protein>
<keyword evidence="2" id="KW-1185">Reference proteome</keyword>
<dbReference type="AlphaFoldDB" id="A0A937CZC0"/>
<evidence type="ECO:0000313" key="1">
    <source>
        <dbReference type="EMBL" id="MBL0408043.1"/>
    </source>
</evidence>
<organism evidence="1 2">
    <name type="scientific">Microvirga aerilata</name>
    <dbReference type="NCBI Taxonomy" id="670292"/>
    <lineage>
        <taxon>Bacteria</taxon>
        <taxon>Pseudomonadati</taxon>
        <taxon>Pseudomonadota</taxon>
        <taxon>Alphaproteobacteria</taxon>
        <taxon>Hyphomicrobiales</taxon>
        <taxon>Methylobacteriaceae</taxon>
        <taxon>Microvirga</taxon>
    </lineage>
</organism>
<gene>
    <name evidence="1" type="ORF">JKG68_29540</name>
</gene>
<accession>A0A937CZC0</accession>
<dbReference type="RefSeq" id="WP_202065696.1">
    <property type="nucleotide sequence ID" value="NZ_JAEQMY010000141.1"/>
</dbReference>
<proteinExistence type="predicted"/>